<protein>
    <recommendedName>
        <fullName evidence="2">ComEC/Rec2-related protein domain-containing protein</fullName>
    </recommendedName>
</protein>
<sequence length="72" mass="7610">MSPFASLAVCMLSMAAGLQASSLRPNQYSVIILCLSLAWLWFDGPNAPGFGLSLGSGWVVLNQAVDRLAPLD</sequence>
<dbReference type="EMBL" id="UINC01004788">
    <property type="protein sequence ID" value="SVA16857.1"/>
    <property type="molecule type" value="Genomic_DNA"/>
</dbReference>
<reference evidence="1" key="1">
    <citation type="submission" date="2018-05" db="EMBL/GenBank/DDBJ databases">
        <authorList>
            <person name="Lanie J.A."/>
            <person name="Ng W.-L."/>
            <person name="Kazmierczak K.M."/>
            <person name="Andrzejewski T.M."/>
            <person name="Davidsen T.M."/>
            <person name="Wayne K.J."/>
            <person name="Tettelin H."/>
            <person name="Glass J.I."/>
            <person name="Rusch D."/>
            <person name="Podicherti R."/>
            <person name="Tsui H.-C.T."/>
            <person name="Winkler M.E."/>
        </authorList>
    </citation>
    <scope>NUCLEOTIDE SEQUENCE</scope>
</reference>
<organism evidence="1">
    <name type="scientific">marine metagenome</name>
    <dbReference type="NCBI Taxonomy" id="408172"/>
    <lineage>
        <taxon>unclassified sequences</taxon>
        <taxon>metagenomes</taxon>
        <taxon>ecological metagenomes</taxon>
    </lineage>
</organism>
<evidence type="ECO:0000313" key="1">
    <source>
        <dbReference type="EMBL" id="SVA16857.1"/>
    </source>
</evidence>
<accession>A0A381TPW5</accession>
<gene>
    <name evidence="1" type="ORF">METZ01_LOCUS69711</name>
</gene>
<evidence type="ECO:0008006" key="2">
    <source>
        <dbReference type="Google" id="ProtNLM"/>
    </source>
</evidence>
<proteinExistence type="predicted"/>
<dbReference type="AlphaFoldDB" id="A0A381TPW5"/>
<name>A0A381TPW5_9ZZZZ</name>